<dbReference type="InterPro" id="IPR029058">
    <property type="entry name" value="AB_hydrolase_fold"/>
</dbReference>
<comment type="caution">
    <text evidence="2">The sequence shown here is derived from an EMBL/GenBank/DDBJ whole genome shotgun (WGS) entry which is preliminary data.</text>
</comment>
<name>A0A250WPS4_9CHLO</name>
<accession>A0A250WPS4</accession>
<sequence>MLGSSSSSLSATFLLMSVECYFFQHGFGEYVGRYCTFFEELSSKANIAIYSFDMHGHGRSEPKEEKSRAFVEHFEDLVDDASQCLDIIKQSQPMGIPLLVGGQSLGGLLALHLLLKRQKDFSGLILHSAALDVEWTPVLRWCQASIGDCLAGMCPYAKMVPAVRPQDMCEDPAVVEEYLKDPMIYQGNVKANTGNEILNGFKKTANPALQRQVTVPIYACHGTSDRTTSLPAVRRFLKEAASPDKTLNEVKGGYHELFWGPQKESVRASLVAWIVSHVSRGATESAIQVEV</sequence>
<reference evidence="2 3" key="1">
    <citation type="submission" date="2017-08" db="EMBL/GenBank/DDBJ databases">
        <title>Acidophilic green algal genome provides insights into adaptation to an acidic environment.</title>
        <authorList>
            <person name="Hirooka S."/>
            <person name="Hirose Y."/>
            <person name="Kanesaki Y."/>
            <person name="Higuchi S."/>
            <person name="Fujiwara T."/>
            <person name="Onuma R."/>
            <person name="Era A."/>
            <person name="Ohbayashi R."/>
            <person name="Uzuka A."/>
            <person name="Nozaki H."/>
            <person name="Yoshikawa H."/>
            <person name="Miyagishima S.Y."/>
        </authorList>
    </citation>
    <scope>NUCLEOTIDE SEQUENCE [LARGE SCALE GENOMIC DNA]</scope>
    <source>
        <strain evidence="2 3">NIES-2499</strain>
    </source>
</reference>
<dbReference type="PANTHER" id="PTHR11614">
    <property type="entry name" value="PHOSPHOLIPASE-RELATED"/>
    <property type="match status" value="1"/>
</dbReference>
<keyword evidence="3" id="KW-1185">Reference proteome</keyword>
<dbReference type="InterPro" id="IPR022742">
    <property type="entry name" value="Hydrolase_4"/>
</dbReference>
<dbReference type="Pfam" id="PF12146">
    <property type="entry name" value="Hydrolase_4"/>
    <property type="match status" value="1"/>
</dbReference>
<evidence type="ECO:0000259" key="1">
    <source>
        <dbReference type="Pfam" id="PF12146"/>
    </source>
</evidence>
<dbReference type="OrthoDB" id="2498029at2759"/>
<feature type="domain" description="Serine aminopeptidase S33" evidence="1">
    <location>
        <begin position="22"/>
        <end position="258"/>
    </location>
</feature>
<dbReference type="AlphaFoldDB" id="A0A250WPS4"/>
<dbReference type="SUPFAM" id="SSF53474">
    <property type="entry name" value="alpha/beta-Hydrolases"/>
    <property type="match status" value="1"/>
</dbReference>
<protein>
    <recommendedName>
        <fullName evidence="1">Serine aminopeptidase S33 domain-containing protein</fullName>
    </recommendedName>
</protein>
<dbReference type="Gene3D" id="3.40.50.1820">
    <property type="entry name" value="alpha/beta hydrolase"/>
    <property type="match status" value="1"/>
</dbReference>
<dbReference type="STRING" id="1157962.A0A250WPS4"/>
<proteinExistence type="predicted"/>
<organism evidence="2 3">
    <name type="scientific">Chlamydomonas eustigma</name>
    <dbReference type="NCBI Taxonomy" id="1157962"/>
    <lineage>
        <taxon>Eukaryota</taxon>
        <taxon>Viridiplantae</taxon>
        <taxon>Chlorophyta</taxon>
        <taxon>core chlorophytes</taxon>
        <taxon>Chlorophyceae</taxon>
        <taxon>CS clade</taxon>
        <taxon>Chlamydomonadales</taxon>
        <taxon>Chlamydomonadaceae</taxon>
        <taxon>Chlamydomonas</taxon>
    </lineage>
</organism>
<evidence type="ECO:0000313" key="3">
    <source>
        <dbReference type="Proteomes" id="UP000232323"/>
    </source>
</evidence>
<dbReference type="EMBL" id="BEGY01000001">
    <property type="protein sequence ID" value="GAX72847.1"/>
    <property type="molecule type" value="Genomic_DNA"/>
</dbReference>
<dbReference type="InterPro" id="IPR051044">
    <property type="entry name" value="MAG_DAG_Lipase"/>
</dbReference>
<evidence type="ECO:0000313" key="2">
    <source>
        <dbReference type="EMBL" id="GAX72847.1"/>
    </source>
</evidence>
<gene>
    <name evidence="2" type="ORF">CEUSTIGMA_g302.t1</name>
</gene>
<dbReference type="Proteomes" id="UP000232323">
    <property type="component" value="Unassembled WGS sequence"/>
</dbReference>